<name>A0A2K3D023_CHLRE</name>
<dbReference type="PANTHER" id="PTHR14154">
    <property type="entry name" value="UPF0041 BRAIN PROTEIN 44-RELATED"/>
    <property type="match status" value="1"/>
</dbReference>
<gene>
    <name evidence="6" type="ORF">CHLRE_13g576760v5</name>
</gene>
<sequence length="372" mass="38845">MATIRAFTASPAGLSRVSLRRSTRSVVVRAAAEAEKRLESPIVLPSGGDLKPKGLGDVVGMKGPAAEINNGRIAMVSVVTAVLGEITSGKSVGEQLAEQPVLAITVCLRPPATASTLAGSKIPFPRSKQAAPPARPQMRQPICSVQLKALASAMDTAAAAAAPAAQACQPTRPLPMMPLDIQPAAYQIGCRIRGRAGGKQGGAACFERGKGIFDPANAEAVAAGRKQTVIACNKAQGKVHGKPLGSCAACEVEQEETPAVKRWGANGVPLCARHYSRWNNWKRLSKHAKLADALRKAEAMDLASDSDSDVEIVLMVITFITYASLMPIMLGSNTGEAFGPLTPWVEKINGRAAMMGLTSLILIEAIKGSALL</sequence>
<dbReference type="GO" id="GO:0009535">
    <property type="term" value="C:chloroplast thylakoid membrane"/>
    <property type="evidence" value="ECO:0000318"/>
    <property type="project" value="GO_Central"/>
</dbReference>
<dbReference type="RefSeq" id="XP_042917448.1">
    <property type="nucleotide sequence ID" value="XM_043069473.1"/>
</dbReference>
<reference evidence="6 7" key="1">
    <citation type="journal article" date="2007" name="Science">
        <title>The Chlamydomonas genome reveals the evolution of key animal and plant functions.</title>
        <authorList>
            <person name="Merchant S.S."/>
            <person name="Prochnik S.E."/>
            <person name="Vallon O."/>
            <person name="Harris E.H."/>
            <person name="Karpowicz S.J."/>
            <person name="Witman G.B."/>
            <person name="Terry A."/>
            <person name="Salamov A."/>
            <person name="Fritz-Laylin L.K."/>
            <person name="Marechal-Drouard L."/>
            <person name="Marshall W.F."/>
            <person name="Qu L.H."/>
            <person name="Nelson D.R."/>
            <person name="Sanderfoot A.A."/>
            <person name="Spalding M.H."/>
            <person name="Kapitonov V.V."/>
            <person name="Ren Q."/>
            <person name="Ferris P."/>
            <person name="Lindquist E."/>
            <person name="Shapiro H."/>
            <person name="Lucas S.M."/>
            <person name="Grimwood J."/>
            <person name="Schmutz J."/>
            <person name="Cardol P."/>
            <person name="Cerutti H."/>
            <person name="Chanfreau G."/>
            <person name="Chen C.L."/>
            <person name="Cognat V."/>
            <person name="Croft M.T."/>
            <person name="Dent R."/>
            <person name="Dutcher S."/>
            <person name="Fernandez E."/>
            <person name="Fukuzawa H."/>
            <person name="Gonzalez-Ballester D."/>
            <person name="Gonzalez-Halphen D."/>
            <person name="Hallmann A."/>
            <person name="Hanikenne M."/>
            <person name="Hippler M."/>
            <person name="Inwood W."/>
            <person name="Jabbari K."/>
            <person name="Kalanon M."/>
            <person name="Kuras R."/>
            <person name="Lefebvre P.A."/>
            <person name="Lemaire S.D."/>
            <person name="Lobanov A.V."/>
            <person name="Lohr M."/>
            <person name="Manuell A."/>
            <person name="Meier I."/>
            <person name="Mets L."/>
            <person name="Mittag M."/>
            <person name="Mittelmeier T."/>
            <person name="Moroney J.V."/>
            <person name="Moseley J."/>
            <person name="Napoli C."/>
            <person name="Nedelcu A.M."/>
            <person name="Niyogi K."/>
            <person name="Novoselov S.V."/>
            <person name="Paulsen I.T."/>
            <person name="Pazour G."/>
            <person name="Purton S."/>
            <person name="Ral J.P."/>
            <person name="Riano-Pachon D.M."/>
            <person name="Riekhof W."/>
            <person name="Rymarquis L."/>
            <person name="Schroda M."/>
            <person name="Stern D."/>
            <person name="Umen J."/>
            <person name="Willows R."/>
            <person name="Wilson N."/>
            <person name="Zimmer S.L."/>
            <person name="Allmer J."/>
            <person name="Balk J."/>
            <person name="Bisova K."/>
            <person name="Chen C.J."/>
            <person name="Elias M."/>
            <person name="Gendler K."/>
            <person name="Hauser C."/>
            <person name="Lamb M.R."/>
            <person name="Ledford H."/>
            <person name="Long J.C."/>
            <person name="Minagawa J."/>
            <person name="Page M.D."/>
            <person name="Pan J."/>
            <person name="Pootakham W."/>
            <person name="Roje S."/>
            <person name="Rose A."/>
            <person name="Stahlberg E."/>
            <person name="Terauchi A.M."/>
            <person name="Yang P."/>
            <person name="Ball S."/>
            <person name="Bowler C."/>
            <person name="Dieckmann C.L."/>
            <person name="Gladyshev V.N."/>
            <person name="Green P."/>
            <person name="Jorgensen R."/>
            <person name="Mayfield S."/>
            <person name="Mueller-Roeber B."/>
            <person name="Rajamani S."/>
            <person name="Sayre R.T."/>
            <person name="Brokstein P."/>
            <person name="Dubchak I."/>
            <person name="Goodstein D."/>
            <person name="Hornick L."/>
            <person name="Huang Y.W."/>
            <person name="Jhaveri J."/>
            <person name="Luo Y."/>
            <person name="Martinez D."/>
            <person name="Ngau W.C."/>
            <person name="Otillar B."/>
            <person name="Poliakov A."/>
            <person name="Porter A."/>
            <person name="Szajkowski L."/>
            <person name="Werner G."/>
            <person name="Zhou K."/>
            <person name="Grigoriev I.V."/>
            <person name="Rokhsar D.S."/>
            <person name="Grossman A.R."/>
        </authorList>
    </citation>
    <scope>NUCLEOTIDE SEQUENCE [LARGE SCALE GENOMIC DNA]</scope>
    <source>
        <strain evidence="7">CC-503</strain>
    </source>
</reference>
<dbReference type="ExpressionAtlas" id="A0A2K3D023">
    <property type="expression patterns" value="differential"/>
</dbReference>
<organism evidence="6 7">
    <name type="scientific">Chlamydomonas reinhardtii</name>
    <name type="common">Chlamydomonas smithii</name>
    <dbReference type="NCBI Taxonomy" id="3055"/>
    <lineage>
        <taxon>Eukaryota</taxon>
        <taxon>Viridiplantae</taxon>
        <taxon>Chlorophyta</taxon>
        <taxon>core chlorophytes</taxon>
        <taxon>Chlorophyceae</taxon>
        <taxon>CS clade</taxon>
        <taxon>Chlamydomonadales</taxon>
        <taxon>Chlamydomonadaceae</taxon>
        <taxon>Chlamydomonas</taxon>
    </lineage>
</organism>
<proteinExistence type="predicted"/>
<feature type="compositionally biased region" description="Low complexity" evidence="5">
    <location>
        <begin position="129"/>
        <end position="138"/>
    </location>
</feature>
<dbReference type="GeneID" id="5719250"/>
<dbReference type="Gene3D" id="1.10.3460.10">
    <property type="entry name" value="Chlorophyll a/b binding protein domain"/>
    <property type="match status" value="1"/>
</dbReference>
<evidence type="ECO:0000256" key="1">
    <source>
        <dbReference type="ARBA" id="ARBA00004141"/>
    </source>
</evidence>
<dbReference type="Proteomes" id="UP000006906">
    <property type="component" value="Chromosome 13"/>
</dbReference>
<evidence type="ECO:0000256" key="3">
    <source>
        <dbReference type="ARBA" id="ARBA00022989"/>
    </source>
</evidence>
<dbReference type="KEGG" id="cre:CHLRE_13g576760v5"/>
<dbReference type="Gramene" id="PNW73886">
    <property type="protein sequence ID" value="PNW73886"/>
    <property type="gene ID" value="CHLRE_13g576760v5"/>
</dbReference>
<dbReference type="EMBL" id="CM008974">
    <property type="protein sequence ID" value="PNW73886.1"/>
    <property type="molecule type" value="Genomic_DNA"/>
</dbReference>
<evidence type="ECO:0000256" key="5">
    <source>
        <dbReference type="SAM" id="MobiDB-lite"/>
    </source>
</evidence>
<dbReference type="SUPFAM" id="SSF103511">
    <property type="entry name" value="Chlorophyll a-b binding protein"/>
    <property type="match status" value="2"/>
</dbReference>
<keyword evidence="4" id="KW-0472">Membrane</keyword>
<keyword evidence="3" id="KW-1133">Transmembrane helix</keyword>
<keyword evidence="7" id="KW-1185">Reference proteome</keyword>
<dbReference type="InParanoid" id="A0A2K3D023"/>
<accession>A0A2K3D023</accession>
<keyword evidence="2" id="KW-0812">Transmembrane</keyword>
<comment type="subcellular location">
    <subcellularLocation>
        <location evidence="1">Membrane</location>
        <topology evidence="1">Multi-pass membrane protein</topology>
    </subcellularLocation>
</comment>
<evidence type="ECO:0000313" key="6">
    <source>
        <dbReference type="EMBL" id="PNW73886.1"/>
    </source>
</evidence>
<evidence type="ECO:0000256" key="2">
    <source>
        <dbReference type="ARBA" id="ARBA00022692"/>
    </source>
</evidence>
<evidence type="ECO:0000313" key="7">
    <source>
        <dbReference type="Proteomes" id="UP000006906"/>
    </source>
</evidence>
<feature type="region of interest" description="Disordered" evidence="5">
    <location>
        <begin position="118"/>
        <end position="138"/>
    </location>
</feature>
<dbReference type="AlphaFoldDB" id="A0A2K3D023"/>
<dbReference type="PaxDb" id="3055-EDP09032"/>
<protein>
    <submittedName>
        <fullName evidence="6">Uncharacterized protein</fullName>
    </submittedName>
</protein>
<dbReference type="OrthoDB" id="544474at2759"/>
<evidence type="ECO:0000256" key="4">
    <source>
        <dbReference type="ARBA" id="ARBA00023136"/>
    </source>
</evidence>